<dbReference type="GO" id="GO:0016887">
    <property type="term" value="F:ATP hydrolysis activity"/>
    <property type="evidence" value="ECO:0007669"/>
    <property type="project" value="InterPro"/>
</dbReference>
<evidence type="ECO:0000256" key="18">
    <source>
        <dbReference type="ARBA" id="ARBA00023136"/>
    </source>
</evidence>
<evidence type="ECO:0000256" key="9">
    <source>
        <dbReference type="ARBA" id="ARBA00022737"/>
    </source>
</evidence>
<evidence type="ECO:0000256" key="16">
    <source>
        <dbReference type="ARBA" id="ARBA00023008"/>
    </source>
</evidence>
<feature type="transmembrane region" description="Helical" evidence="20">
    <location>
        <begin position="270"/>
        <end position="292"/>
    </location>
</feature>
<evidence type="ECO:0000313" key="23">
    <source>
        <dbReference type="Proteomes" id="UP000262056"/>
    </source>
</evidence>
<accession>A0A656PND4</accession>
<dbReference type="NCBIfam" id="TIGR01511">
    <property type="entry name" value="ATPase-IB1_Cu"/>
    <property type="match status" value="1"/>
</dbReference>
<evidence type="ECO:0000256" key="15">
    <source>
        <dbReference type="ARBA" id="ARBA00022989"/>
    </source>
</evidence>
<keyword evidence="11" id="KW-0187">Copper transport</keyword>
<dbReference type="SFLD" id="SFLDS00003">
    <property type="entry name" value="Haloacid_Dehalogenase"/>
    <property type="match status" value="1"/>
</dbReference>
<keyword evidence="5 20" id="KW-1003">Cell membrane</keyword>
<feature type="transmembrane region" description="Helical" evidence="20">
    <location>
        <begin position="201"/>
        <end position="223"/>
    </location>
</feature>
<keyword evidence="6" id="KW-0597">Phosphoprotein</keyword>
<dbReference type="GO" id="GO:0005507">
    <property type="term" value="F:copper ion binding"/>
    <property type="evidence" value="ECO:0007669"/>
    <property type="project" value="InterPro"/>
</dbReference>
<dbReference type="InterPro" id="IPR018303">
    <property type="entry name" value="ATPase_P-typ_P_site"/>
</dbReference>
<dbReference type="InterPro" id="IPR006121">
    <property type="entry name" value="HMA_dom"/>
</dbReference>
<dbReference type="InterPro" id="IPR023299">
    <property type="entry name" value="ATPase_P-typ_cyto_dom_N"/>
</dbReference>
<dbReference type="InterPro" id="IPR023298">
    <property type="entry name" value="ATPase_P-typ_TM_dom_sf"/>
</dbReference>
<dbReference type="GO" id="GO:0055070">
    <property type="term" value="P:copper ion homeostasis"/>
    <property type="evidence" value="ECO:0007669"/>
    <property type="project" value="TreeGrafter"/>
</dbReference>
<dbReference type="FunFam" id="3.30.70.100:FF:000005">
    <property type="entry name" value="Copper-exporting P-type ATPase A"/>
    <property type="match status" value="1"/>
</dbReference>
<comment type="similarity">
    <text evidence="2 20">Belongs to the cation transport ATPase (P-type) (TC 3.A.3) family. Type IB subfamily.</text>
</comment>
<feature type="transmembrane region" description="Helical" evidence="20">
    <location>
        <begin position="861"/>
        <end position="879"/>
    </location>
</feature>
<keyword evidence="16" id="KW-0186">Copper</keyword>
<dbReference type="Gene3D" id="3.30.70.100">
    <property type="match status" value="2"/>
</dbReference>
<dbReference type="CDD" id="cd00371">
    <property type="entry name" value="HMA"/>
    <property type="match status" value="2"/>
</dbReference>
<comment type="subcellular location">
    <subcellularLocation>
        <location evidence="1">Cell membrane</location>
        <topology evidence="1">Multi-pass membrane protein</topology>
    </subcellularLocation>
</comment>
<evidence type="ECO:0000256" key="3">
    <source>
        <dbReference type="ARBA" id="ARBA00012517"/>
    </source>
</evidence>
<keyword evidence="4" id="KW-0813">Transport</keyword>
<dbReference type="InterPro" id="IPR001757">
    <property type="entry name" value="P_typ_ATPase"/>
</dbReference>
<dbReference type="InterPro" id="IPR044492">
    <property type="entry name" value="P_typ_ATPase_HD_dom"/>
</dbReference>
<comment type="caution">
    <text evidence="22">The sequence shown here is derived from an EMBL/GenBank/DDBJ whole genome shotgun (WGS) entry which is preliminary data.</text>
</comment>
<dbReference type="PROSITE" id="PS00154">
    <property type="entry name" value="ATPASE_E1_E2"/>
    <property type="match status" value="1"/>
</dbReference>
<dbReference type="InterPro" id="IPR059000">
    <property type="entry name" value="ATPase_P-type_domA"/>
</dbReference>
<evidence type="ECO:0000256" key="12">
    <source>
        <dbReference type="ARBA" id="ARBA00022840"/>
    </source>
</evidence>
<evidence type="ECO:0000313" key="22">
    <source>
        <dbReference type="EMBL" id="HCQ40745.1"/>
    </source>
</evidence>
<keyword evidence="15 20" id="KW-1133">Transmembrane helix</keyword>
<dbReference type="NCBIfam" id="TIGR01494">
    <property type="entry name" value="ATPase_P-type"/>
    <property type="match status" value="1"/>
</dbReference>
<dbReference type="SUPFAM" id="SSF56784">
    <property type="entry name" value="HAD-like"/>
    <property type="match status" value="1"/>
</dbReference>
<comment type="catalytic activity">
    <reaction evidence="19">
        <text>Cu(+)(in) + ATP + H2O = Cu(+)(out) + ADP + phosphate + H(+)</text>
        <dbReference type="Rhea" id="RHEA:25792"/>
        <dbReference type="ChEBI" id="CHEBI:15377"/>
        <dbReference type="ChEBI" id="CHEBI:15378"/>
        <dbReference type="ChEBI" id="CHEBI:30616"/>
        <dbReference type="ChEBI" id="CHEBI:43474"/>
        <dbReference type="ChEBI" id="CHEBI:49552"/>
        <dbReference type="ChEBI" id="CHEBI:456216"/>
        <dbReference type="EC" id="7.2.2.8"/>
    </reaction>
</comment>
<evidence type="ECO:0000256" key="6">
    <source>
        <dbReference type="ARBA" id="ARBA00022553"/>
    </source>
</evidence>
<dbReference type="PANTHER" id="PTHR43520:SF8">
    <property type="entry name" value="P-TYPE CU(+) TRANSPORTER"/>
    <property type="match status" value="1"/>
</dbReference>
<dbReference type="PANTHER" id="PTHR43520">
    <property type="entry name" value="ATP7, ISOFORM B"/>
    <property type="match status" value="1"/>
</dbReference>
<dbReference type="EMBL" id="DQFB01000004">
    <property type="protein sequence ID" value="HCQ40745.1"/>
    <property type="molecule type" value="Genomic_DNA"/>
</dbReference>
<organism evidence="22 23">
    <name type="scientific">candidate division WWE3 bacterium</name>
    <dbReference type="NCBI Taxonomy" id="2053526"/>
    <lineage>
        <taxon>Bacteria</taxon>
        <taxon>Katanobacteria</taxon>
    </lineage>
</organism>
<evidence type="ECO:0000256" key="11">
    <source>
        <dbReference type="ARBA" id="ARBA00022796"/>
    </source>
</evidence>
<keyword evidence="13" id="KW-0460">Magnesium</keyword>
<dbReference type="Gene3D" id="3.40.50.1000">
    <property type="entry name" value="HAD superfamily/HAD-like"/>
    <property type="match status" value="1"/>
</dbReference>
<feature type="transmembrane region" description="Helical" evidence="20">
    <location>
        <begin position="459"/>
        <end position="480"/>
    </location>
</feature>
<evidence type="ECO:0000256" key="4">
    <source>
        <dbReference type="ARBA" id="ARBA00022448"/>
    </source>
</evidence>
<dbReference type="GO" id="GO:0043682">
    <property type="term" value="F:P-type divalent copper transporter activity"/>
    <property type="evidence" value="ECO:0007669"/>
    <property type="project" value="TreeGrafter"/>
</dbReference>
<dbReference type="InterPro" id="IPR023214">
    <property type="entry name" value="HAD_sf"/>
</dbReference>
<dbReference type="PRINTS" id="PR00943">
    <property type="entry name" value="CUATPASE"/>
</dbReference>
<keyword evidence="7 20" id="KW-0812">Transmembrane</keyword>
<evidence type="ECO:0000256" key="10">
    <source>
        <dbReference type="ARBA" id="ARBA00022741"/>
    </source>
</evidence>
<dbReference type="PROSITE" id="PS01047">
    <property type="entry name" value="HMA_1"/>
    <property type="match status" value="1"/>
</dbReference>
<keyword evidence="8 20" id="KW-0479">Metal-binding</keyword>
<dbReference type="FunFam" id="3.40.50.1000:FF:000144">
    <property type="entry name" value="copper-transporting ATPase 1 isoform X2"/>
    <property type="match status" value="1"/>
</dbReference>
<dbReference type="CDD" id="cd02094">
    <property type="entry name" value="P-type_ATPase_Cu-like"/>
    <property type="match status" value="1"/>
</dbReference>
<dbReference type="Proteomes" id="UP000262056">
    <property type="component" value="Unassembled WGS sequence"/>
</dbReference>
<dbReference type="GO" id="GO:0005886">
    <property type="term" value="C:plasma membrane"/>
    <property type="evidence" value="ECO:0007669"/>
    <property type="project" value="UniProtKB-SubCell"/>
</dbReference>
<feature type="transmembrane region" description="Helical" evidence="20">
    <location>
        <begin position="229"/>
        <end position="249"/>
    </location>
</feature>
<evidence type="ECO:0000256" key="2">
    <source>
        <dbReference type="ARBA" id="ARBA00006024"/>
    </source>
</evidence>
<evidence type="ECO:0000256" key="8">
    <source>
        <dbReference type="ARBA" id="ARBA00022723"/>
    </source>
</evidence>
<dbReference type="SUPFAM" id="SSF55008">
    <property type="entry name" value="HMA, heavy metal-associated domain"/>
    <property type="match status" value="2"/>
</dbReference>
<sequence length="912" mass="97324">MQKLLKLKIEGMHCASCETLIRDELSELKGVSDIKVDANLGEGSVLLETDTNSIADVLSAVEKAGYKAVADESAREAVKSDSAVIEPSGIQPATAATNLTSTAERPKGINRISLDIEGMHCSSCAAIIEKSLSKVDGVKDANVNFAAEKASVVMDESVADKNLLLKAVEKAGYKASVSQQNQSDSDKEKQQNHIKVMFDKFLISLALSIPMIYFMMFDFFVNFPGRAMLLPYVGIISFILTTPVQFIIGKGFYKGMFSALRMKTFNMDSLIAIGTSVAYFYSVINFTAYYLATKSIIGVGGVKIPELYFETAAFLITFVILGKWLEAKAKGRTSDAIKKLMGLQAKTARVVRNGFTEDIPTGQVVVGDIVVVRPGEKVPVDGEVVKGSSAVDESMITGESLPVEKREGDTVVGGTINKTGSFEFKATRVGSETTLSQIIRLVEDAQGSKAPIQAVADKISAVFVPTVLILAVVTFVVWYFMLDATLSFSLMAFTSVIVIACPCALGLATPTSIMVGTGKGAENGILVKGGEPLESAVKIKIIVFDKTGTITKGKPEVTDTISFDSLNERDLLQIAASLEKQSEHPLAEAIYTHAQDEGLSFSEVSAFKAIPGHGVEGTIAGTTYYFGNRKLINDVLNLPTSLIEPQLSGLEEQGKTAMILATKGSVLGTVAVADTVKDTSKEAVDRLKKLGIEVYMITGDNERTARAIAAQVGIINVLAEVLPEDKANEVKKLQMTGKKVAMVGDGINDAPALAQANLGIAMGSGTDVAMEAGGIVIIRNDLRDVVNAIDLSKATVGKIKQNMFFALFYNVIGIPIAARVFISLGLVLKPELAGLAMALSSISVVTNSLTLRGYKPGKRNWISTLAPIIMIALFTGLFFEFAKFSSSMAKPAEGANGMKQLDVPSAEMQSGR</sequence>
<dbReference type="Pfam" id="PF00702">
    <property type="entry name" value="Hydrolase"/>
    <property type="match status" value="1"/>
</dbReference>
<keyword evidence="12 20" id="KW-0067">ATP-binding</keyword>
<dbReference type="GO" id="GO:0005524">
    <property type="term" value="F:ATP binding"/>
    <property type="evidence" value="ECO:0007669"/>
    <property type="project" value="UniProtKB-UniRule"/>
</dbReference>
<dbReference type="InterPro" id="IPR027256">
    <property type="entry name" value="P-typ_ATPase_IB"/>
</dbReference>
<proteinExistence type="inferred from homology"/>
<feature type="domain" description="HMA" evidence="21">
    <location>
        <begin position="110"/>
        <end position="176"/>
    </location>
</feature>
<dbReference type="InterPro" id="IPR036412">
    <property type="entry name" value="HAD-like_sf"/>
</dbReference>
<feature type="transmembrane region" description="Helical" evidence="20">
    <location>
        <begin position="307"/>
        <end position="325"/>
    </location>
</feature>
<dbReference type="SUPFAM" id="SSF81653">
    <property type="entry name" value="Calcium ATPase, transduction domain A"/>
    <property type="match status" value="1"/>
</dbReference>
<reference evidence="22 23" key="1">
    <citation type="journal article" date="2018" name="Nat. Biotechnol.">
        <title>A standardized bacterial taxonomy based on genome phylogeny substantially revises the tree of life.</title>
        <authorList>
            <person name="Parks D.H."/>
            <person name="Chuvochina M."/>
            <person name="Waite D.W."/>
            <person name="Rinke C."/>
            <person name="Skarshewski A."/>
            <person name="Chaumeil P.A."/>
            <person name="Hugenholtz P."/>
        </authorList>
    </citation>
    <scope>NUCLEOTIDE SEQUENCE [LARGE SCALE GENOMIC DNA]</scope>
    <source>
        <strain evidence="22">UBA12021</strain>
    </source>
</reference>
<feature type="domain" description="HMA" evidence="21">
    <location>
        <begin position="3"/>
        <end position="69"/>
    </location>
</feature>
<dbReference type="NCBIfam" id="TIGR01525">
    <property type="entry name" value="ATPase-IB_hvy"/>
    <property type="match status" value="1"/>
</dbReference>
<evidence type="ECO:0000256" key="13">
    <source>
        <dbReference type="ARBA" id="ARBA00022842"/>
    </source>
</evidence>
<dbReference type="NCBIfam" id="TIGR00003">
    <property type="entry name" value="copper ion binding protein"/>
    <property type="match status" value="1"/>
</dbReference>
<dbReference type="FunFam" id="2.70.150.10:FF:000002">
    <property type="entry name" value="Copper-transporting ATPase 1, putative"/>
    <property type="match status" value="1"/>
</dbReference>
<dbReference type="GO" id="GO:0140581">
    <property type="term" value="F:P-type monovalent copper transporter activity"/>
    <property type="evidence" value="ECO:0007669"/>
    <property type="project" value="UniProtKB-EC"/>
</dbReference>
<dbReference type="Gene3D" id="2.70.150.10">
    <property type="entry name" value="Calcium-transporting ATPase, cytoplasmic transduction domain A"/>
    <property type="match status" value="1"/>
</dbReference>
<gene>
    <name evidence="22" type="ORF">DIU24_03495</name>
</gene>
<dbReference type="InterPro" id="IPR006122">
    <property type="entry name" value="HMA_Cu_ion-bd"/>
</dbReference>
<dbReference type="PRINTS" id="PR00119">
    <property type="entry name" value="CATATPASE"/>
</dbReference>
<evidence type="ECO:0000259" key="21">
    <source>
        <dbReference type="PROSITE" id="PS50846"/>
    </source>
</evidence>
<keyword evidence="9" id="KW-0677">Repeat</keyword>
<keyword evidence="14" id="KW-1278">Translocase</keyword>
<protein>
    <recommendedName>
        <fullName evidence="3">P-type Cu(+) transporter</fullName>
        <ecNumber evidence="3">7.2.2.8</ecNumber>
    </recommendedName>
</protein>
<evidence type="ECO:0000256" key="20">
    <source>
        <dbReference type="RuleBase" id="RU362081"/>
    </source>
</evidence>
<keyword evidence="17" id="KW-0406">Ion transport</keyword>
<dbReference type="PROSITE" id="PS01229">
    <property type="entry name" value="COF_2"/>
    <property type="match status" value="1"/>
</dbReference>
<evidence type="ECO:0000256" key="7">
    <source>
        <dbReference type="ARBA" id="ARBA00022692"/>
    </source>
</evidence>
<evidence type="ECO:0000256" key="17">
    <source>
        <dbReference type="ARBA" id="ARBA00023065"/>
    </source>
</evidence>
<feature type="transmembrane region" description="Helical" evidence="20">
    <location>
        <begin position="486"/>
        <end position="509"/>
    </location>
</feature>
<dbReference type="Pfam" id="PF00403">
    <property type="entry name" value="HMA"/>
    <property type="match status" value="2"/>
</dbReference>
<dbReference type="SFLD" id="SFLDF00027">
    <property type="entry name" value="p-type_atpase"/>
    <property type="match status" value="1"/>
</dbReference>
<dbReference type="AlphaFoldDB" id="A0A656PND4"/>
<evidence type="ECO:0000256" key="19">
    <source>
        <dbReference type="ARBA" id="ARBA00049289"/>
    </source>
</evidence>
<dbReference type="Gene3D" id="3.40.1110.10">
    <property type="entry name" value="Calcium-transporting ATPase, cytoplasmic domain N"/>
    <property type="match status" value="1"/>
</dbReference>
<evidence type="ECO:0000256" key="5">
    <source>
        <dbReference type="ARBA" id="ARBA00022475"/>
    </source>
</evidence>
<feature type="transmembrane region" description="Helical" evidence="20">
    <location>
        <begin position="803"/>
        <end position="826"/>
    </location>
</feature>
<dbReference type="InterPro" id="IPR036163">
    <property type="entry name" value="HMA_dom_sf"/>
</dbReference>
<dbReference type="EC" id="7.2.2.8" evidence="3"/>
<name>A0A656PND4_UNCKA</name>
<dbReference type="PROSITE" id="PS50846">
    <property type="entry name" value="HMA_2"/>
    <property type="match status" value="2"/>
</dbReference>
<dbReference type="SFLD" id="SFLDG00002">
    <property type="entry name" value="C1.7:_P-type_atpase_like"/>
    <property type="match status" value="1"/>
</dbReference>
<dbReference type="SUPFAM" id="SSF81665">
    <property type="entry name" value="Calcium ATPase, transmembrane domain M"/>
    <property type="match status" value="1"/>
</dbReference>
<keyword evidence="18 20" id="KW-0472">Membrane</keyword>
<evidence type="ECO:0000256" key="14">
    <source>
        <dbReference type="ARBA" id="ARBA00022967"/>
    </source>
</evidence>
<keyword evidence="10 20" id="KW-0547">Nucleotide-binding</keyword>
<feature type="transmembrane region" description="Helical" evidence="20">
    <location>
        <begin position="832"/>
        <end position="849"/>
    </location>
</feature>
<evidence type="ECO:0000256" key="1">
    <source>
        <dbReference type="ARBA" id="ARBA00004651"/>
    </source>
</evidence>
<dbReference type="InterPro" id="IPR008250">
    <property type="entry name" value="ATPase_P-typ_transduc_dom_A_sf"/>
</dbReference>
<dbReference type="InterPro" id="IPR017969">
    <property type="entry name" value="Heavy-metal-associated_CS"/>
</dbReference>
<dbReference type="Pfam" id="PF00122">
    <property type="entry name" value="E1-E2_ATPase"/>
    <property type="match status" value="1"/>
</dbReference>